<gene>
    <name evidence="1" type="ORF">Dsin_013274</name>
</gene>
<dbReference type="AlphaFoldDB" id="A0AAE0AKY1"/>
<dbReference type="Proteomes" id="UP001281410">
    <property type="component" value="Unassembled WGS sequence"/>
</dbReference>
<dbReference type="EMBL" id="JANJYJ010000004">
    <property type="protein sequence ID" value="KAK3219304.1"/>
    <property type="molecule type" value="Genomic_DNA"/>
</dbReference>
<organism evidence="1 2">
    <name type="scientific">Dipteronia sinensis</name>
    <dbReference type="NCBI Taxonomy" id="43782"/>
    <lineage>
        <taxon>Eukaryota</taxon>
        <taxon>Viridiplantae</taxon>
        <taxon>Streptophyta</taxon>
        <taxon>Embryophyta</taxon>
        <taxon>Tracheophyta</taxon>
        <taxon>Spermatophyta</taxon>
        <taxon>Magnoliopsida</taxon>
        <taxon>eudicotyledons</taxon>
        <taxon>Gunneridae</taxon>
        <taxon>Pentapetalae</taxon>
        <taxon>rosids</taxon>
        <taxon>malvids</taxon>
        <taxon>Sapindales</taxon>
        <taxon>Sapindaceae</taxon>
        <taxon>Hippocastanoideae</taxon>
        <taxon>Acereae</taxon>
        <taxon>Dipteronia</taxon>
    </lineage>
</organism>
<evidence type="ECO:0000313" key="2">
    <source>
        <dbReference type="Proteomes" id="UP001281410"/>
    </source>
</evidence>
<accession>A0AAE0AKY1</accession>
<sequence length="198" mass="22348">MLSLMQRRCSLEDWMEKLLSDIDISRSVSVATFLELEAAARSSFHDQETLDAHSSFLFQTNSDASVVVGSSSVASDHGNVSPDGISELGTPRLQTNNSGYFGTECSTSQQNISDTIEKSLKFGMFNRNFILENLEKYYRHKRLVGKDTSLVVGRHKLTEDTFNLILLMGIEPKFCMKQSIRSWMAMFEDCPQRVLEVT</sequence>
<comment type="caution">
    <text evidence="1">The sequence shown here is derived from an EMBL/GenBank/DDBJ whole genome shotgun (WGS) entry which is preliminary data.</text>
</comment>
<protein>
    <submittedName>
        <fullName evidence="1">Uncharacterized protein</fullName>
    </submittedName>
</protein>
<dbReference type="PANTHER" id="PTHR46856:SF3">
    <property type="entry name" value="PX DOMAIN-CONTAINING PROTEIN EREX"/>
    <property type="match status" value="1"/>
</dbReference>
<name>A0AAE0AKY1_9ROSI</name>
<keyword evidence="2" id="KW-1185">Reference proteome</keyword>
<dbReference type="GO" id="GO:0015031">
    <property type="term" value="P:protein transport"/>
    <property type="evidence" value="ECO:0007669"/>
    <property type="project" value="InterPro"/>
</dbReference>
<dbReference type="PANTHER" id="PTHR46856">
    <property type="entry name" value="PX DOMAIN-CONTAINING PROTEIN EREL1-RELATED"/>
    <property type="match status" value="1"/>
</dbReference>
<evidence type="ECO:0000313" key="1">
    <source>
        <dbReference type="EMBL" id="KAK3219304.1"/>
    </source>
</evidence>
<reference evidence="1" key="1">
    <citation type="journal article" date="2023" name="Plant J.">
        <title>Genome sequences and population genomics provide insights into the demographic history, inbreeding, and mutation load of two 'living fossil' tree species of Dipteronia.</title>
        <authorList>
            <person name="Feng Y."/>
            <person name="Comes H.P."/>
            <person name="Chen J."/>
            <person name="Zhu S."/>
            <person name="Lu R."/>
            <person name="Zhang X."/>
            <person name="Li P."/>
            <person name="Qiu J."/>
            <person name="Olsen K.M."/>
            <person name="Qiu Y."/>
        </authorList>
    </citation>
    <scope>NUCLEOTIDE SEQUENCE</scope>
    <source>
        <strain evidence="1">NBL</strain>
    </source>
</reference>
<proteinExistence type="predicted"/>
<dbReference type="InterPro" id="IPR044588">
    <property type="entry name" value="EREX-like"/>
</dbReference>